<accession>A0A9D4UG05</accession>
<comment type="caution">
    <text evidence="2">The sequence shown here is derived from an EMBL/GenBank/DDBJ whole genome shotgun (WGS) entry which is preliminary data.</text>
</comment>
<organism evidence="2 3">
    <name type="scientific">Adiantum capillus-veneris</name>
    <name type="common">Maidenhair fern</name>
    <dbReference type="NCBI Taxonomy" id="13818"/>
    <lineage>
        <taxon>Eukaryota</taxon>
        <taxon>Viridiplantae</taxon>
        <taxon>Streptophyta</taxon>
        <taxon>Embryophyta</taxon>
        <taxon>Tracheophyta</taxon>
        <taxon>Polypodiopsida</taxon>
        <taxon>Polypodiidae</taxon>
        <taxon>Polypodiales</taxon>
        <taxon>Pteridineae</taxon>
        <taxon>Pteridaceae</taxon>
        <taxon>Vittarioideae</taxon>
        <taxon>Adiantum</taxon>
    </lineage>
</organism>
<reference evidence="2" key="1">
    <citation type="submission" date="2021-01" db="EMBL/GenBank/DDBJ databases">
        <title>Adiantum capillus-veneris genome.</title>
        <authorList>
            <person name="Fang Y."/>
            <person name="Liao Q."/>
        </authorList>
    </citation>
    <scope>NUCLEOTIDE SEQUENCE</scope>
    <source>
        <strain evidence="2">H3</strain>
        <tissue evidence="2">Leaf</tissue>
    </source>
</reference>
<dbReference type="EMBL" id="JABFUD020000017">
    <property type="protein sequence ID" value="KAI5067002.1"/>
    <property type="molecule type" value="Genomic_DNA"/>
</dbReference>
<feature type="compositionally biased region" description="Polar residues" evidence="1">
    <location>
        <begin position="119"/>
        <end position="135"/>
    </location>
</feature>
<gene>
    <name evidence="2" type="ORF">GOP47_0017530</name>
</gene>
<evidence type="ECO:0000256" key="1">
    <source>
        <dbReference type="SAM" id="MobiDB-lite"/>
    </source>
</evidence>
<dbReference type="AlphaFoldDB" id="A0A9D4UG05"/>
<evidence type="ECO:0000313" key="2">
    <source>
        <dbReference type="EMBL" id="KAI5067002.1"/>
    </source>
</evidence>
<evidence type="ECO:0000313" key="3">
    <source>
        <dbReference type="Proteomes" id="UP000886520"/>
    </source>
</evidence>
<sequence>MLFSMALVGTSVLLHKGHAVGEKSRQRSYGSCAIWSCLLFALFWLRWLFRMLHTGESGEVMKRKGRSSVELASKAAHGRHLRSPQQPAIAAKQEGTSEFEEKSSKELTAHPIRRKRRTPSASQSPCKRAKLSSSQGSPISYFKQAAKVEKHDSGRWKTPKALLQSNDVDAWQKMELEIRIETTKDTIDDPIDSDIDITYKLVEVDIAKSKHNDIQSPRDWPLKAPA</sequence>
<feature type="region of interest" description="Disordered" evidence="1">
    <location>
        <begin position="93"/>
        <end position="135"/>
    </location>
</feature>
<name>A0A9D4UG05_ADICA</name>
<keyword evidence="3" id="KW-1185">Reference proteome</keyword>
<proteinExistence type="predicted"/>
<feature type="compositionally biased region" description="Basic and acidic residues" evidence="1">
    <location>
        <begin position="99"/>
        <end position="108"/>
    </location>
</feature>
<dbReference type="Proteomes" id="UP000886520">
    <property type="component" value="Chromosome 17"/>
</dbReference>
<protein>
    <submittedName>
        <fullName evidence="2">Uncharacterized protein</fullName>
    </submittedName>
</protein>